<dbReference type="Proteomes" id="UP000037315">
    <property type="component" value="Unassembled WGS sequence"/>
</dbReference>
<protein>
    <recommendedName>
        <fullName evidence="10 11">UDP-N-acetylmuramoyl-tripeptide--D-alanyl-D-alanine ligase</fullName>
        <ecNumber evidence="10 11">6.3.2.10</ecNumber>
    </recommendedName>
    <alternativeName>
        <fullName evidence="10">D-alanyl-D-alanine-adding enzyme</fullName>
    </alternativeName>
</protein>
<dbReference type="NCBIfam" id="NF008041">
    <property type="entry name" value="PRK10773.1"/>
    <property type="match status" value="1"/>
</dbReference>
<comment type="similarity">
    <text evidence="10">Belongs to the MurCDEF family. MurF subfamily.</text>
</comment>
<evidence type="ECO:0000313" key="15">
    <source>
        <dbReference type="EMBL" id="KMV35125.1"/>
    </source>
</evidence>
<keyword evidence="1 10" id="KW-0963">Cytoplasm</keyword>
<dbReference type="Gene3D" id="3.40.1190.10">
    <property type="entry name" value="Mur-like, catalytic domain"/>
    <property type="match status" value="1"/>
</dbReference>
<dbReference type="OrthoDB" id="9801978at2"/>
<dbReference type="RefSeq" id="WP_048887719.1">
    <property type="nucleotide sequence ID" value="NZ_LFEJ01000012.1"/>
</dbReference>
<dbReference type="SUPFAM" id="SSF53244">
    <property type="entry name" value="MurD-like peptide ligases, peptide-binding domain"/>
    <property type="match status" value="1"/>
</dbReference>
<dbReference type="InterPro" id="IPR051046">
    <property type="entry name" value="MurCDEF_CellWall_CoF430Synth"/>
</dbReference>
<dbReference type="InterPro" id="IPR005863">
    <property type="entry name" value="UDP-N-AcMur_synth"/>
</dbReference>
<sequence>MIRVSLSQLASILNAELHGSDTDIAEVTTDTRKVTAGCLFVALKGERFDAHDFVDQAKAGGAGALLVSRKVECELPQLVVEDTRLAFGALGAWVRQQVPTRVVALTGSSGKTSVKEMTASILSECGNTLYTAGNLNNDIGVPMTLLRLTPEHEFAVIELGANHQGEIAWTVSLTRPEAALVNNLAAAHLEGFGSLAGVAKAKGEIFTGLPKDGIAILNADNNDWLNWQSVIGNRKVWRFSPNAAQSDFTATNIHVTSHGTEFTLRTPTGDVDVVLPLPGRHNIANALAASALAMAVGASHEAIKTGLAKLKAVPGRLFPIALGENQLLLDDSYNANVGSMTAAAQVLSDMPGYRVMVVGDMAELGAEAVECHRQVGEAAKAAGIDRVLSVGNLSQTLGEASGVGEHFSDKAALVARLQALIAEHSIITILVKGSRSAAMEEVVRALQEKGTC</sequence>
<evidence type="ECO:0000256" key="3">
    <source>
        <dbReference type="ARBA" id="ARBA00022618"/>
    </source>
</evidence>
<evidence type="ECO:0000256" key="9">
    <source>
        <dbReference type="ARBA" id="ARBA00023316"/>
    </source>
</evidence>
<evidence type="ECO:0000256" key="11">
    <source>
        <dbReference type="RuleBase" id="RU004136"/>
    </source>
</evidence>
<dbReference type="Pfam" id="PF01225">
    <property type="entry name" value="Mur_ligase"/>
    <property type="match status" value="1"/>
</dbReference>
<dbReference type="GO" id="GO:0051301">
    <property type="term" value="P:cell division"/>
    <property type="evidence" value="ECO:0007669"/>
    <property type="project" value="UniProtKB-KW"/>
</dbReference>
<evidence type="ECO:0000259" key="12">
    <source>
        <dbReference type="Pfam" id="PF01225"/>
    </source>
</evidence>
<keyword evidence="2 10" id="KW-0436">Ligase</keyword>
<dbReference type="GO" id="GO:0005524">
    <property type="term" value="F:ATP binding"/>
    <property type="evidence" value="ECO:0007669"/>
    <property type="project" value="UniProtKB-UniRule"/>
</dbReference>
<evidence type="ECO:0000256" key="2">
    <source>
        <dbReference type="ARBA" id="ARBA00022598"/>
    </source>
</evidence>
<dbReference type="UniPathway" id="UPA00219"/>
<feature type="binding site" evidence="10">
    <location>
        <begin position="107"/>
        <end position="113"/>
    </location>
    <ligand>
        <name>ATP</name>
        <dbReference type="ChEBI" id="CHEBI:30616"/>
    </ligand>
</feature>
<dbReference type="PANTHER" id="PTHR43024:SF1">
    <property type="entry name" value="UDP-N-ACETYLMURAMOYL-TRIPEPTIDE--D-ALANYL-D-ALANINE LIGASE"/>
    <property type="match status" value="1"/>
</dbReference>
<comment type="catalytic activity">
    <reaction evidence="10 11">
        <text>D-alanyl-D-alanine + UDP-N-acetyl-alpha-D-muramoyl-L-alanyl-gamma-D-glutamyl-meso-2,6-diaminopimelate + ATP = UDP-N-acetyl-alpha-D-muramoyl-L-alanyl-gamma-D-glutamyl-meso-2,6-diaminopimeloyl-D-alanyl-D-alanine + ADP + phosphate + H(+)</text>
        <dbReference type="Rhea" id="RHEA:28374"/>
        <dbReference type="ChEBI" id="CHEBI:15378"/>
        <dbReference type="ChEBI" id="CHEBI:30616"/>
        <dbReference type="ChEBI" id="CHEBI:43474"/>
        <dbReference type="ChEBI" id="CHEBI:57822"/>
        <dbReference type="ChEBI" id="CHEBI:61386"/>
        <dbReference type="ChEBI" id="CHEBI:83905"/>
        <dbReference type="ChEBI" id="CHEBI:456216"/>
        <dbReference type="EC" id="6.3.2.10"/>
    </reaction>
</comment>
<dbReference type="GO" id="GO:0008766">
    <property type="term" value="F:UDP-N-acetylmuramoylalanyl-D-glutamyl-2,6-diaminopimelate-D-alanyl-D-alanine ligase activity"/>
    <property type="evidence" value="ECO:0007669"/>
    <property type="project" value="RHEA"/>
</dbReference>
<dbReference type="SUPFAM" id="SSF53623">
    <property type="entry name" value="MurD-like peptide ligases, catalytic domain"/>
    <property type="match status" value="1"/>
</dbReference>
<dbReference type="GO" id="GO:0047480">
    <property type="term" value="F:UDP-N-acetylmuramoyl-tripeptide-D-alanyl-D-alanine ligase activity"/>
    <property type="evidence" value="ECO:0007669"/>
    <property type="project" value="UniProtKB-UniRule"/>
</dbReference>
<comment type="pathway">
    <text evidence="10 11">Cell wall biogenesis; peptidoglycan biosynthesis.</text>
</comment>
<dbReference type="Gene3D" id="3.40.1390.10">
    <property type="entry name" value="MurE/MurF, N-terminal domain"/>
    <property type="match status" value="1"/>
</dbReference>
<evidence type="ECO:0000313" key="16">
    <source>
        <dbReference type="Proteomes" id="UP000037315"/>
    </source>
</evidence>
<dbReference type="InterPro" id="IPR013221">
    <property type="entry name" value="Mur_ligase_cen"/>
</dbReference>
<gene>
    <name evidence="10 15" type="primary">murF</name>
    <name evidence="15" type="ORF">ACH50_07730</name>
</gene>
<evidence type="ECO:0000259" key="13">
    <source>
        <dbReference type="Pfam" id="PF02875"/>
    </source>
</evidence>
<dbReference type="SUPFAM" id="SSF63418">
    <property type="entry name" value="MurE/MurF N-terminal domain"/>
    <property type="match status" value="1"/>
</dbReference>
<dbReference type="PATRIC" id="fig|1656095.3.peg.3536"/>
<dbReference type="GO" id="GO:0071555">
    <property type="term" value="P:cell wall organization"/>
    <property type="evidence" value="ECO:0007669"/>
    <property type="project" value="UniProtKB-KW"/>
</dbReference>
<evidence type="ECO:0000256" key="1">
    <source>
        <dbReference type="ARBA" id="ARBA00022490"/>
    </source>
</evidence>
<dbReference type="InterPro" id="IPR035911">
    <property type="entry name" value="MurE/MurF_N"/>
</dbReference>
<keyword evidence="16" id="KW-1185">Reference proteome</keyword>
<comment type="function">
    <text evidence="10 11">Involved in cell wall formation. Catalyzes the final step in the synthesis of UDP-N-acetylmuramoyl-pentapeptide, the precursor of murein.</text>
</comment>
<feature type="domain" description="Mur ligase N-terminal catalytic" evidence="12">
    <location>
        <begin position="24"/>
        <end position="74"/>
    </location>
</feature>
<dbReference type="InterPro" id="IPR036565">
    <property type="entry name" value="Mur-like_cat_sf"/>
</dbReference>
<evidence type="ECO:0000256" key="8">
    <source>
        <dbReference type="ARBA" id="ARBA00023306"/>
    </source>
</evidence>
<dbReference type="GO" id="GO:0005737">
    <property type="term" value="C:cytoplasm"/>
    <property type="evidence" value="ECO:0007669"/>
    <property type="project" value="UniProtKB-SubCell"/>
</dbReference>
<dbReference type="GO" id="GO:0008360">
    <property type="term" value="P:regulation of cell shape"/>
    <property type="evidence" value="ECO:0007669"/>
    <property type="project" value="UniProtKB-KW"/>
</dbReference>
<comment type="caution">
    <text evidence="15">The sequence shown here is derived from an EMBL/GenBank/DDBJ whole genome shotgun (WGS) entry which is preliminary data.</text>
</comment>
<dbReference type="FunFam" id="3.40.1190.10:FF:000007">
    <property type="entry name" value="UDP-N-acetylmuramoyl-tripeptide--D-alanyl-D-alanine ligase"/>
    <property type="match status" value="1"/>
</dbReference>
<comment type="subcellular location">
    <subcellularLocation>
        <location evidence="10 11">Cytoplasm</location>
    </subcellularLocation>
</comment>
<feature type="domain" description="Mur ligase C-terminal" evidence="13">
    <location>
        <begin position="325"/>
        <end position="435"/>
    </location>
</feature>
<keyword evidence="3 10" id="KW-0132">Cell division</keyword>
<keyword evidence="8 10" id="KW-0131">Cell cycle</keyword>
<feature type="domain" description="Mur ligase central" evidence="14">
    <location>
        <begin position="106"/>
        <end position="293"/>
    </location>
</feature>
<organism evidence="15 16">
    <name type="scientific">Franconibacter pulveris</name>
    <dbReference type="NCBI Taxonomy" id="435910"/>
    <lineage>
        <taxon>Bacteria</taxon>
        <taxon>Pseudomonadati</taxon>
        <taxon>Pseudomonadota</taxon>
        <taxon>Gammaproteobacteria</taxon>
        <taxon>Enterobacterales</taxon>
        <taxon>Enterobacteriaceae</taxon>
        <taxon>Franconibacter</taxon>
    </lineage>
</organism>
<dbReference type="HAMAP" id="MF_02019">
    <property type="entry name" value="MurF"/>
    <property type="match status" value="1"/>
</dbReference>
<keyword evidence="5 10" id="KW-0067">ATP-binding</keyword>
<dbReference type="PANTHER" id="PTHR43024">
    <property type="entry name" value="UDP-N-ACETYLMURAMOYL-TRIPEPTIDE--D-ALANYL-D-ALANINE LIGASE"/>
    <property type="match status" value="1"/>
</dbReference>
<evidence type="ECO:0000256" key="5">
    <source>
        <dbReference type="ARBA" id="ARBA00022840"/>
    </source>
</evidence>
<keyword evidence="6 10" id="KW-0133">Cell shape</keyword>
<name>A0A0J8VRG8_9ENTR</name>
<dbReference type="Pfam" id="PF08245">
    <property type="entry name" value="Mur_ligase_M"/>
    <property type="match status" value="1"/>
</dbReference>
<dbReference type="EMBL" id="LFEJ01000012">
    <property type="protein sequence ID" value="KMV35125.1"/>
    <property type="molecule type" value="Genomic_DNA"/>
</dbReference>
<evidence type="ECO:0000259" key="14">
    <source>
        <dbReference type="Pfam" id="PF08245"/>
    </source>
</evidence>
<dbReference type="InterPro" id="IPR000713">
    <property type="entry name" value="Mur_ligase_N"/>
</dbReference>
<keyword evidence="9 10" id="KW-0961">Cell wall biogenesis/degradation</keyword>
<dbReference type="STRING" id="1121863.GCA_000621185_01927"/>
<dbReference type="EC" id="6.3.2.10" evidence="10 11"/>
<dbReference type="Pfam" id="PF02875">
    <property type="entry name" value="Mur_ligase_C"/>
    <property type="match status" value="1"/>
</dbReference>
<dbReference type="Gene3D" id="3.90.190.20">
    <property type="entry name" value="Mur ligase, C-terminal domain"/>
    <property type="match status" value="1"/>
</dbReference>
<evidence type="ECO:0000256" key="7">
    <source>
        <dbReference type="ARBA" id="ARBA00022984"/>
    </source>
</evidence>
<dbReference type="InterPro" id="IPR036615">
    <property type="entry name" value="Mur_ligase_C_dom_sf"/>
</dbReference>
<dbReference type="NCBIfam" id="TIGR01143">
    <property type="entry name" value="murF"/>
    <property type="match status" value="1"/>
</dbReference>
<evidence type="ECO:0000256" key="4">
    <source>
        <dbReference type="ARBA" id="ARBA00022741"/>
    </source>
</evidence>
<reference evidence="15 16" key="1">
    <citation type="submission" date="2015-06" db="EMBL/GenBank/DDBJ databases">
        <title>Genome sequencing of Cronobacter sp. strain DJ34 isolated from petroleum contaminated sludge of Duliajan Oil Fields, Assam, India.</title>
        <authorList>
            <person name="Pal S."/>
            <person name="Banerjee T.D."/>
            <person name="Roy A."/>
            <person name="Sar P."/>
            <person name="Kazy S.K."/>
        </authorList>
    </citation>
    <scope>NUCLEOTIDE SEQUENCE [LARGE SCALE GENOMIC DNA]</scope>
    <source>
        <strain evidence="15 16">DJ34</strain>
    </source>
</reference>
<dbReference type="AlphaFoldDB" id="A0A0J8VRG8"/>
<keyword evidence="4 10" id="KW-0547">Nucleotide-binding</keyword>
<evidence type="ECO:0000256" key="6">
    <source>
        <dbReference type="ARBA" id="ARBA00022960"/>
    </source>
</evidence>
<evidence type="ECO:0000256" key="10">
    <source>
        <dbReference type="HAMAP-Rule" id="MF_02019"/>
    </source>
</evidence>
<accession>A0A0J8VRG8</accession>
<keyword evidence="7 10" id="KW-0573">Peptidoglycan synthesis</keyword>
<dbReference type="GO" id="GO:0009252">
    <property type="term" value="P:peptidoglycan biosynthetic process"/>
    <property type="evidence" value="ECO:0007669"/>
    <property type="project" value="UniProtKB-UniRule"/>
</dbReference>
<dbReference type="InterPro" id="IPR004101">
    <property type="entry name" value="Mur_ligase_C"/>
</dbReference>
<proteinExistence type="inferred from homology"/>